<reference evidence="2 3" key="1">
    <citation type="submission" date="2016-04" db="EMBL/GenBank/DDBJ databases">
        <title>High quality genome of the nematocidal Bacillus thuringiensis MYBT18246.</title>
        <authorList>
            <person name="Hollensteiner J."/>
            <person name="Poehlein A."/>
            <person name="Sproeer C."/>
            <person name="Bunk B."/>
            <person name="Rosenstiel P."/>
            <person name="Schulenburg H."/>
            <person name="Liesegang H."/>
        </authorList>
    </citation>
    <scope>NUCLEOTIDE SEQUENCE [LARGE SCALE GENOMIC DNA]</scope>
    <source>
        <strain evidence="2 3">MYBT18246</strain>
    </source>
</reference>
<feature type="domain" description="Chromosomal replication initiator protein DnaA ATPAse" evidence="1">
    <location>
        <begin position="89"/>
        <end position="194"/>
    </location>
</feature>
<dbReference type="SUPFAM" id="SSF52540">
    <property type="entry name" value="P-loop containing nucleoside triphosphate hydrolases"/>
    <property type="match status" value="1"/>
</dbReference>
<dbReference type="InterPro" id="IPR027417">
    <property type="entry name" value="P-loop_NTPase"/>
</dbReference>
<protein>
    <recommendedName>
        <fullName evidence="1">Chromosomal replication initiator protein DnaA ATPAse domain-containing protein</fullName>
    </recommendedName>
</protein>
<dbReference type="PANTHER" id="PTHR30050:SF4">
    <property type="entry name" value="ATP-BINDING PROTEIN RV3427C IN INSERTION SEQUENCE-RELATED"/>
    <property type="match status" value="1"/>
</dbReference>
<dbReference type="Proteomes" id="UP000092743">
    <property type="component" value="Chromosome"/>
</dbReference>
<dbReference type="Pfam" id="PF00308">
    <property type="entry name" value="Bac_DnaA"/>
    <property type="match status" value="1"/>
</dbReference>
<dbReference type="GO" id="GO:0006260">
    <property type="term" value="P:DNA replication"/>
    <property type="evidence" value="ECO:0007669"/>
    <property type="project" value="TreeGrafter"/>
</dbReference>
<sequence length="291" mass="33247">MIQLQATEQFTTTKLNLTSNLCEVCEEKGIKQRTMIFQGEEVCPKCYLQKDHDRLYAECNKYYKGEEERRRKSYFHNHSLISDPTIMNATFDNFIPECDEEEKNKAQAVKHAHNCISDMKYTLVASGGAGRGKSHLMHAIAEEINENGTQTVLFISESVLFKKLKATFKRDSELSEDDYLQKIIDADVVIFDDFGSTLGDYRDINLKALEFHNKKGEGNITDLQRATKYMNDTYMTIFDGRQGKSNGIATNLVGAAITYCYDQRITSRILGCKSAMTFKNTPDRRKKALPF</sequence>
<dbReference type="AlphaFoldDB" id="A0A9W3S6S6"/>
<dbReference type="InterPro" id="IPR013317">
    <property type="entry name" value="DnaA_dom"/>
</dbReference>
<gene>
    <name evidence="2" type="ORF">BT246_04550</name>
</gene>
<evidence type="ECO:0000313" key="3">
    <source>
        <dbReference type="Proteomes" id="UP000092743"/>
    </source>
</evidence>
<dbReference type="PANTHER" id="PTHR30050">
    <property type="entry name" value="CHROMOSOMAL REPLICATION INITIATOR PROTEIN DNAA"/>
    <property type="match status" value="1"/>
</dbReference>
<dbReference type="EMBL" id="CP015350">
    <property type="protein sequence ID" value="ANS45893.1"/>
    <property type="molecule type" value="Genomic_DNA"/>
</dbReference>
<dbReference type="Gene3D" id="3.40.50.300">
    <property type="entry name" value="P-loop containing nucleotide triphosphate hydrolases"/>
    <property type="match status" value="1"/>
</dbReference>
<accession>A0A9W3S6S6</accession>
<name>A0A9W3S6S6_BACTU</name>
<organism evidence="2 3">
    <name type="scientific">Bacillus thuringiensis</name>
    <dbReference type="NCBI Taxonomy" id="1428"/>
    <lineage>
        <taxon>Bacteria</taxon>
        <taxon>Bacillati</taxon>
        <taxon>Bacillota</taxon>
        <taxon>Bacilli</taxon>
        <taxon>Bacillales</taxon>
        <taxon>Bacillaceae</taxon>
        <taxon>Bacillus</taxon>
        <taxon>Bacillus cereus group</taxon>
    </lineage>
</organism>
<evidence type="ECO:0000313" key="2">
    <source>
        <dbReference type="EMBL" id="ANS45893.1"/>
    </source>
</evidence>
<proteinExistence type="predicted"/>
<dbReference type="RefSeq" id="WP_094194468.1">
    <property type="nucleotide sequence ID" value="NZ_CP015350.1"/>
</dbReference>
<evidence type="ECO:0000259" key="1">
    <source>
        <dbReference type="Pfam" id="PF00308"/>
    </source>
</evidence>